<dbReference type="eggNOG" id="KOG0143">
    <property type="taxonomic scope" value="Eukaryota"/>
</dbReference>
<sequence length="157" mass="17873">MESITNLPHIGFVAKVINQQPNSIPIEFIWPDKEKPSNDVKELQVPIMDISRLLSGQDHHVSASQASRLVTEAAKIHGFFIITNHGVQEGILSRKVKREWGEISGYSDSFVGRFYTEFPWKETLSFRFSAEEKLKNGTETVKDYISRTMGDINEEFG</sequence>
<evidence type="ECO:0000313" key="1">
    <source>
        <dbReference type="EMBL" id="EFH41035.1"/>
    </source>
</evidence>
<dbReference type="SUPFAM" id="SSF51197">
    <property type="entry name" value="Clavaminate synthase-like"/>
    <property type="match status" value="1"/>
</dbReference>
<dbReference type="Proteomes" id="UP000008694">
    <property type="component" value="Unassembled WGS sequence"/>
</dbReference>
<dbReference type="EMBL" id="GL348720">
    <property type="protein sequence ID" value="EFH41035.1"/>
    <property type="molecule type" value="Genomic_DNA"/>
</dbReference>
<evidence type="ECO:0008006" key="3">
    <source>
        <dbReference type="Google" id="ProtNLM"/>
    </source>
</evidence>
<reference evidence="2" key="1">
    <citation type="journal article" date="2011" name="Nat. Genet.">
        <title>The Arabidopsis lyrata genome sequence and the basis of rapid genome size change.</title>
        <authorList>
            <person name="Hu T.T."/>
            <person name="Pattyn P."/>
            <person name="Bakker E.G."/>
            <person name="Cao J."/>
            <person name="Cheng J.-F."/>
            <person name="Clark R.M."/>
            <person name="Fahlgren N."/>
            <person name="Fawcett J.A."/>
            <person name="Grimwood J."/>
            <person name="Gundlach H."/>
            <person name="Haberer G."/>
            <person name="Hollister J.D."/>
            <person name="Ossowski S."/>
            <person name="Ottilar R.P."/>
            <person name="Salamov A.A."/>
            <person name="Schneeberger K."/>
            <person name="Spannagl M."/>
            <person name="Wang X."/>
            <person name="Yang L."/>
            <person name="Nasrallah M.E."/>
            <person name="Bergelson J."/>
            <person name="Carrington J.C."/>
            <person name="Gaut B.S."/>
            <person name="Schmutz J."/>
            <person name="Mayer K.F.X."/>
            <person name="Van de Peer Y."/>
            <person name="Grigoriev I.V."/>
            <person name="Nordborg M."/>
            <person name="Weigel D."/>
            <person name="Guo Y.-L."/>
        </authorList>
    </citation>
    <scope>NUCLEOTIDE SEQUENCE [LARGE SCALE GENOMIC DNA]</scope>
    <source>
        <strain evidence="2">cv. MN47</strain>
    </source>
</reference>
<organism evidence="2">
    <name type="scientific">Arabidopsis lyrata subsp. lyrata</name>
    <name type="common">Lyre-leaved rock-cress</name>
    <dbReference type="NCBI Taxonomy" id="81972"/>
    <lineage>
        <taxon>Eukaryota</taxon>
        <taxon>Viridiplantae</taxon>
        <taxon>Streptophyta</taxon>
        <taxon>Embryophyta</taxon>
        <taxon>Tracheophyta</taxon>
        <taxon>Spermatophyta</taxon>
        <taxon>Magnoliopsida</taxon>
        <taxon>eudicotyledons</taxon>
        <taxon>Gunneridae</taxon>
        <taxon>Pentapetalae</taxon>
        <taxon>rosids</taxon>
        <taxon>malvids</taxon>
        <taxon>Brassicales</taxon>
        <taxon>Brassicaceae</taxon>
        <taxon>Camelineae</taxon>
        <taxon>Arabidopsis</taxon>
    </lineage>
</organism>
<dbReference type="Gene3D" id="2.60.120.330">
    <property type="entry name" value="B-lactam Antibiotic, Isopenicillin N Synthase, Chain"/>
    <property type="match status" value="1"/>
</dbReference>
<proteinExistence type="predicted"/>
<dbReference type="Gramene" id="scaffold_802871.1">
    <property type="protein sequence ID" value="scaffold_802871.1"/>
    <property type="gene ID" value="scaffold_802871.1"/>
</dbReference>
<dbReference type="AlphaFoldDB" id="D7MLB2"/>
<keyword evidence="2" id="KW-1185">Reference proteome</keyword>
<gene>
    <name evidence="1" type="ORF">ARALYDRAFT_919471</name>
</gene>
<protein>
    <recommendedName>
        <fullName evidence="3">Non-haem dioxygenase N-terminal domain-containing protein</fullName>
    </recommendedName>
</protein>
<evidence type="ECO:0000313" key="2">
    <source>
        <dbReference type="Proteomes" id="UP000008694"/>
    </source>
</evidence>
<name>D7MLB2_ARALL</name>
<dbReference type="InterPro" id="IPR027443">
    <property type="entry name" value="IPNS-like_sf"/>
</dbReference>
<accession>D7MLB2</accession>
<dbReference type="STRING" id="81972.D7MLB2"/>
<dbReference type="HOGENOM" id="CLU_1680324_0_0_1"/>